<dbReference type="OrthoDB" id="9964370at2"/>
<sequence>MDRNVDNDKAMEILKNAQEALKKIGFHCVLSQSVLPQGASLSLHVATIEIAAYAAHVAGTHGGIVAYIDSQRFADDVADFAAGAVIIKAARNTDGTQ</sequence>
<protein>
    <submittedName>
        <fullName evidence="1">Uncharacterized protein</fullName>
    </submittedName>
</protein>
<evidence type="ECO:0000313" key="1">
    <source>
        <dbReference type="EMBL" id="MQR02565.1"/>
    </source>
</evidence>
<keyword evidence="2" id="KW-1185">Reference proteome</keyword>
<proteinExistence type="predicted"/>
<name>A0A843YSL9_9BURK</name>
<dbReference type="EMBL" id="WINI01000010">
    <property type="protein sequence ID" value="MQR02565.1"/>
    <property type="molecule type" value="Genomic_DNA"/>
</dbReference>
<organism evidence="1 2">
    <name type="scientific">Glaciimonas soli</name>
    <dbReference type="NCBI Taxonomy" id="2590999"/>
    <lineage>
        <taxon>Bacteria</taxon>
        <taxon>Pseudomonadati</taxon>
        <taxon>Pseudomonadota</taxon>
        <taxon>Betaproteobacteria</taxon>
        <taxon>Burkholderiales</taxon>
        <taxon>Oxalobacteraceae</taxon>
        <taxon>Glaciimonas</taxon>
    </lineage>
</organism>
<dbReference type="AlphaFoldDB" id="A0A843YSL9"/>
<accession>A0A843YSL9</accession>
<evidence type="ECO:0000313" key="2">
    <source>
        <dbReference type="Proteomes" id="UP000451565"/>
    </source>
</evidence>
<reference evidence="1 2" key="1">
    <citation type="submission" date="2019-10" db="EMBL/GenBank/DDBJ databases">
        <title>Glaciimonas soli sp. nov., a psychrophilic bacterium isolated from the forest soil of a high elevation mountain in Taiwan.</title>
        <authorList>
            <person name="Wang L.-T."/>
            <person name="Shieh W.Y."/>
        </authorList>
    </citation>
    <scope>NUCLEOTIDE SEQUENCE [LARGE SCALE GENOMIC DNA]</scope>
    <source>
        <strain evidence="1 2">GS1</strain>
    </source>
</reference>
<gene>
    <name evidence="1" type="ORF">GEV47_17960</name>
</gene>
<dbReference type="Proteomes" id="UP000451565">
    <property type="component" value="Unassembled WGS sequence"/>
</dbReference>
<comment type="caution">
    <text evidence="1">The sequence shown here is derived from an EMBL/GenBank/DDBJ whole genome shotgun (WGS) entry which is preliminary data.</text>
</comment>